<feature type="region of interest" description="Disordered" evidence="9">
    <location>
        <begin position="47"/>
        <end position="93"/>
    </location>
</feature>
<reference evidence="10 11" key="1">
    <citation type="submission" date="2022-01" db="EMBL/GenBank/DDBJ databases">
        <title>A chromosomal length assembly of Cordylochernes scorpioides.</title>
        <authorList>
            <person name="Zeh D."/>
            <person name="Zeh J."/>
        </authorList>
    </citation>
    <scope>NUCLEOTIDE SEQUENCE [LARGE SCALE GENOMIC DNA]</scope>
    <source>
        <strain evidence="10">IN4F17</strain>
        <tissue evidence="10">Whole Body</tissue>
    </source>
</reference>
<organism evidence="10 11">
    <name type="scientific">Cordylochernes scorpioides</name>
    <dbReference type="NCBI Taxonomy" id="51811"/>
    <lineage>
        <taxon>Eukaryota</taxon>
        <taxon>Metazoa</taxon>
        <taxon>Ecdysozoa</taxon>
        <taxon>Arthropoda</taxon>
        <taxon>Chelicerata</taxon>
        <taxon>Arachnida</taxon>
        <taxon>Pseudoscorpiones</taxon>
        <taxon>Cheliferoidea</taxon>
        <taxon>Chernetidae</taxon>
        <taxon>Cordylochernes</taxon>
    </lineage>
</organism>
<dbReference type="InterPro" id="IPR008166">
    <property type="entry name" value="Glyco_transf_92"/>
</dbReference>
<proteinExistence type="inferred from homology"/>
<keyword evidence="5" id="KW-0812">Transmembrane</keyword>
<evidence type="ECO:0000256" key="6">
    <source>
        <dbReference type="ARBA" id="ARBA00022989"/>
    </source>
</evidence>
<keyword evidence="3 8" id="KW-0328">Glycosyltransferase</keyword>
<dbReference type="PANTHER" id="PTHR21461">
    <property type="entry name" value="GLYCOSYLTRANSFERASE FAMILY 92 PROTEIN"/>
    <property type="match status" value="1"/>
</dbReference>
<dbReference type="Pfam" id="PF01697">
    <property type="entry name" value="Glyco_transf_92"/>
    <property type="match status" value="1"/>
</dbReference>
<evidence type="ECO:0000256" key="5">
    <source>
        <dbReference type="ARBA" id="ARBA00022692"/>
    </source>
</evidence>
<protein>
    <recommendedName>
        <fullName evidence="8">Glycosyltransferase family 92 protein</fullName>
        <ecNumber evidence="8">2.4.1.-</ecNumber>
    </recommendedName>
</protein>
<name>A0ABY6LMG4_9ARAC</name>
<dbReference type="PANTHER" id="PTHR21461:SF40">
    <property type="entry name" value="GLYCOSYLTRANSFERASE FAMILY 92 PROTEIN"/>
    <property type="match status" value="1"/>
</dbReference>
<keyword evidence="7" id="KW-0472">Membrane</keyword>
<dbReference type="EC" id="2.4.1.-" evidence="8"/>
<dbReference type="EMBL" id="CP092882">
    <property type="protein sequence ID" value="UYV81799.1"/>
    <property type="molecule type" value="Genomic_DNA"/>
</dbReference>
<sequence>MGRPEPVKPVLHELAEPIPPEAADPIPPEWAKVVVPEPAKPVIPVSAKPALPKPAKPVHPKSAKPVLSKPTKSVIPKPTGTDRQAPSWKNVNNPKDPNRVMIYNAYNDSREDGMIRLITILLHKKPPTLICTFELDGVTARSKATNKEIEEHREMKYSAFVSSCKVPPVLRNRTLSKMTVSVDGGNEGVELEVHSPDGPPKGKLALCIQPIHGNFNRATWLIEFIEFYTMMGVEHFFFYIYQVGNNVQKVLDHYEALGRLTQQPWRLGLASINEIRTKGIFAALNDCLYRTMGHYDLDVMVDLDEFIVPRKHKTYMEMVEYLNKKLTGVVPGSYLFKNSFFYMEQENDLTQMGAQPETGPIFAPFLVTQYKTKRIKTHRYKIRSKFFVVPHRVEAAGNHHIWRYYG</sequence>
<evidence type="ECO:0000256" key="4">
    <source>
        <dbReference type="ARBA" id="ARBA00022679"/>
    </source>
</evidence>
<comment type="subcellular location">
    <subcellularLocation>
        <location evidence="1">Membrane</location>
        <topology evidence="1">Single-pass membrane protein</topology>
    </subcellularLocation>
</comment>
<accession>A0ABY6LMG4</accession>
<evidence type="ECO:0000313" key="11">
    <source>
        <dbReference type="Proteomes" id="UP001235939"/>
    </source>
</evidence>
<evidence type="ECO:0000256" key="1">
    <source>
        <dbReference type="ARBA" id="ARBA00004167"/>
    </source>
</evidence>
<keyword evidence="11" id="KW-1185">Reference proteome</keyword>
<feature type="non-terminal residue" evidence="10">
    <location>
        <position position="406"/>
    </location>
</feature>
<comment type="similarity">
    <text evidence="2 8">Belongs to the glycosyltransferase 92 family.</text>
</comment>
<evidence type="ECO:0000256" key="9">
    <source>
        <dbReference type="SAM" id="MobiDB-lite"/>
    </source>
</evidence>
<evidence type="ECO:0000256" key="2">
    <source>
        <dbReference type="ARBA" id="ARBA00007647"/>
    </source>
</evidence>
<dbReference type="Proteomes" id="UP001235939">
    <property type="component" value="Chromosome 20"/>
</dbReference>
<keyword evidence="6" id="KW-1133">Transmembrane helix</keyword>
<evidence type="ECO:0000313" key="10">
    <source>
        <dbReference type="EMBL" id="UYV81799.1"/>
    </source>
</evidence>
<evidence type="ECO:0000256" key="8">
    <source>
        <dbReference type="RuleBase" id="RU366017"/>
    </source>
</evidence>
<evidence type="ECO:0000256" key="3">
    <source>
        <dbReference type="ARBA" id="ARBA00022676"/>
    </source>
</evidence>
<feature type="compositionally biased region" description="Polar residues" evidence="9">
    <location>
        <begin position="81"/>
        <end position="93"/>
    </location>
</feature>
<evidence type="ECO:0000256" key="7">
    <source>
        <dbReference type="ARBA" id="ARBA00023136"/>
    </source>
</evidence>
<gene>
    <name evidence="10" type="ORF">LAZ67_20002488</name>
</gene>
<keyword evidence="4 8" id="KW-0808">Transferase</keyword>